<gene>
    <name evidence="3" type="ORF">LAMO00422_LOCUS21367</name>
</gene>
<organism evidence="3">
    <name type="scientific">Amorphochlora amoebiformis</name>
    <dbReference type="NCBI Taxonomy" id="1561963"/>
    <lineage>
        <taxon>Eukaryota</taxon>
        <taxon>Sar</taxon>
        <taxon>Rhizaria</taxon>
        <taxon>Cercozoa</taxon>
        <taxon>Chlorarachniophyceae</taxon>
        <taxon>Amorphochlora</taxon>
    </lineage>
</organism>
<keyword evidence="2" id="KW-1133">Transmembrane helix</keyword>
<evidence type="ECO:0000256" key="1">
    <source>
        <dbReference type="SAM" id="MobiDB-lite"/>
    </source>
</evidence>
<proteinExistence type="predicted"/>
<name>A0A7S0H2Y1_9EUKA</name>
<accession>A0A7S0H2Y1</accession>
<evidence type="ECO:0000256" key="2">
    <source>
        <dbReference type="SAM" id="Phobius"/>
    </source>
</evidence>
<evidence type="ECO:0000313" key="3">
    <source>
        <dbReference type="EMBL" id="CAD8462407.1"/>
    </source>
</evidence>
<dbReference type="EMBL" id="HBEM01031400">
    <property type="protein sequence ID" value="CAD8462407.1"/>
    <property type="molecule type" value="Transcribed_RNA"/>
</dbReference>
<sequence>MKPQGCQTRIKRVDIMRKGIHEDGAGEEDGRGRSKMGRMLWRFGVVVTVGLLVWQRPSRFRVGTQKKAQPPSFSTLPQKYIKRGREIGIAFNRLPENPGRRDHSVKSIYENHQTRMSLQAAHTKRNDEFERRYRTFLVLSGYMSDPLKIAKLARKVRKREEAMERAKQMMRVFSKENPGVLPFEDYPDRIEELVERFPDPKPYRVIARYSKVFNYEDKNHPDIEVLATLPRGSVVKVVGRRRRCLKIVEPYEGWITETHGKKKGYSFVDPISGNVSGGIEFGVPLKEAKELPPHMKRGWWETKPKLTRKQAIQMEEDELFGKFKDRETLYHGKRGWYKRMKHNDSESDGLESPLARRKRKRTERLARNLTWPQVYPPHVAEKINQNGGVFPNEFTPRTGDNIPSEHLGRPISEVSNLFLAAATERTAPPSSQTQTECDGEMFEM</sequence>
<reference evidence="3" key="1">
    <citation type="submission" date="2021-01" db="EMBL/GenBank/DDBJ databases">
        <authorList>
            <person name="Corre E."/>
            <person name="Pelletier E."/>
            <person name="Niang G."/>
            <person name="Scheremetjew M."/>
            <person name="Finn R."/>
            <person name="Kale V."/>
            <person name="Holt S."/>
            <person name="Cochrane G."/>
            <person name="Meng A."/>
            <person name="Brown T."/>
            <person name="Cohen L."/>
        </authorList>
    </citation>
    <scope>NUCLEOTIDE SEQUENCE</scope>
    <source>
        <strain evidence="3">CCMP2058</strain>
    </source>
</reference>
<keyword evidence="2" id="KW-0472">Membrane</keyword>
<protein>
    <submittedName>
        <fullName evidence="3">Uncharacterized protein</fullName>
    </submittedName>
</protein>
<feature type="region of interest" description="Disordered" evidence="1">
    <location>
        <begin position="423"/>
        <end position="444"/>
    </location>
</feature>
<feature type="transmembrane region" description="Helical" evidence="2">
    <location>
        <begin position="39"/>
        <end position="57"/>
    </location>
</feature>
<keyword evidence="2" id="KW-0812">Transmembrane</keyword>
<dbReference type="AlphaFoldDB" id="A0A7S0H2Y1"/>